<feature type="domain" description="SCP" evidence="2">
    <location>
        <begin position="36"/>
        <end position="126"/>
    </location>
</feature>
<protein>
    <submittedName>
        <fullName evidence="3">Cysteine-rich secretory protein family protein</fullName>
    </submittedName>
</protein>
<evidence type="ECO:0000256" key="1">
    <source>
        <dbReference type="SAM" id="SignalP"/>
    </source>
</evidence>
<gene>
    <name evidence="3" type="ORF">SAMN05421753_11863</name>
</gene>
<dbReference type="AlphaFoldDB" id="A0A1I3QFT3"/>
<evidence type="ECO:0000313" key="4">
    <source>
        <dbReference type="Proteomes" id="UP000199518"/>
    </source>
</evidence>
<dbReference type="InterPro" id="IPR014044">
    <property type="entry name" value="CAP_dom"/>
</dbReference>
<evidence type="ECO:0000259" key="2">
    <source>
        <dbReference type="Pfam" id="PF00188"/>
    </source>
</evidence>
<dbReference type="CDD" id="cd05379">
    <property type="entry name" value="CAP_bacterial"/>
    <property type="match status" value="1"/>
</dbReference>
<dbReference type="SUPFAM" id="SSF55797">
    <property type="entry name" value="PR-1-like"/>
    <property type="match status" value="1"/>
</dbReference>
<dbReference type="PANTHER" id="PTHR31157">
    <property type="entry name" value="SCP DOMAIN-CONTAINING PROTEIN"/>
    <property type="match status" value="1"/>
</dbReference>
<dbReference type="EMBL" id="FOQD01000018">
    <property type="protein sequence ID" value="SFJ32352.1"/>
    <property type="molecule type" value="Genomic_DNA"/>
</dbReference>
<keyword evidence="1" id="KW-0732">Signal</keyword>
<organism evidence="3 4">
    <name type="scientific">Planctomicrobium piriforme</name>
    <dbReference type="NCBI Taxonomy" id="1576369"/>
    <lineage>
        <taxon>Bacteria</taxon>
        <taxon>Pseudomonadati</taxon>
        <taxon>Planctomycetota</taxon>
        <taxon>Planctomycetia</taxon>
        <taxon>Planctomycetales</taxon>
        <taxon>Planctomycetaceae</taxon>
        <taxon>Planctomicrobium</taxon>
    </lineage>
</organism>
<feature type="signal peptide" evidence="1">
    <location>
        <begin position="1"/>
        <end position="17"/>
    </location>
</feature>
<proteinExistence type="predicted"/>
<reference evidence="4" key="1">
    <citation type="submission" date="2016-10" db="EMBL/GenBank/DDBJ databases">
        <authorList>
            <person name="Varghese N."/>
            <person name="Submissions S."/>
        </authorList>
    </citation>
    <scope>NUCLEOTIDE SEQUENCE [LARGE SCALE GENOMIC DNA]</scope>
    <source>
        <strain evidence="4">DSM 26348</strain>
    </source>
</reference>
<dbReference type="Proteomes" id="UP000199518">
    <property type="component" value="Unassembled WGS sequence"/>
</dbReference>
<feature type="chain" id="PRO_5011727673" evidence="1">
    <location>
        <begin position="18"/>
        <end position="131"/>
    </location>
</feature>
<dbReference type="Gene3D" id="3.40.33.10">
    <property type="entry name" value="CAP"/>
    <property type="match status" value="2"/>
</dbReference>
<dbReference type="Pfam" id="PF00188">
    <property type="entry name" value="CAP"/>
    <property type="match status" value="1"/>
</dbReference>
<keyword evidence="4" id="KW-1185">Reference proteome</keyword>
<sequence>MMKVRLLALISSVLLLAAAPSVPLTQDSQIQAMYAAANKQRAQYGLPVQNLDEALCQTAQRWAQNMAARESMYHGGGEQIIAMGYPNAEACIQGWIYSPGHRVWVLGRNGSVGFGAARSASGRMFYAGVYR</sequence>
<dbReference type="STRING" id="1576369.SAMN05421753_11863"/>
<dbReference type="PANTHER" id="PTHR31157:SF1">
    <property type="entry name" value="SCP DOMAIN-CONTAINING PROTEIN"/>
    <property type="match status" value="1"/>
</dbReference>
<accession>A0A1I3QFT3</accession>
<dbReference type="InterPro" id="IPR035940">
    <property type="entry name" value="CAP_sf"/>
</dbReference>
<name>A0A1I3QFT3_9PLAN</name>
<evidence type="ECO:0000313" key="3">
    <source>
        <dbReference type="EMBL" id="SFJ32352.1"/>
    </source>
</evidence>
<dbReference type="RefSeq" id="WP_175517701.1">
    <property type="nucleotide sequence ID" value="NZ_FOQD01000018.1"/>
</dbReference>